<proteinExistence type="predicted"/>
<feature type="region of interest" description="Disordered" evidence="1">
    <location>
        <begin position="1"/>
        <end position="37"/>
    </location>
</feature>
<dbReference type="AlphaFoldDB" id="A0AAE1F7X4"/>
<feature type="compositionally biased region" description="Basic and acidic residues" evidence="1">
    <location>
        <begin position="16"/>
        <end position="27"/>
    </location>
</feature>
<comment type="caution">
    <text evidence="2">The sequence shown here is derived from an EMBL/GenBank/DDBJ whole genome shotgun (WGS) entry which is preliminary data.</text>
</comment>
<evidence type="ECO:0000313" key="3">
    <source>
        <dbReference type="Proteomes" id="UP001286313"/>
    </source>
</evidence>
<dbReference type="Proteomes" id="UP001286313">
    <property type="component" value="Unassembled WGS sequence"/>
</dbReference>
<keyword evidence="3" id="KW-1185">Reference proteome</keyword>
<accession>A0AAE1F7X4</accession>
<reference evidence="2" key="1">
    <citation type="submission" date="2023-10" db="EMBL/GenBank/DDBJ databases">
        <title>Genome assemblies of two species of porcelain crab, Petrolisthes cinctipes and Petrolisthes manimaculis (Anomura: Porcellanidae).</title>
        <authorList>
            <person name="Angst P."/>
        </authorList>
    </citation>
    <scope>NUCLEOTIDE SEQUENCE</scope>
    <source>
        <strain evidence="2">PB745_01</strain>
        <tissue evidence="2">Gill</tissue>
    </source>
</reference>
<protein>
    <submittedName>
        <fullName evidence="2">Uncharacterized protein</fullName>
    </submittedName>
</protein>
<name>A0AAE1F7X4_PETCI</name>
<evidence type="ECO:0000256" key="1">
    <source>
        <dbReference type="SAM" id="MobiDB-lite"/>
    </source>
</evidence>
<sequence>MWAGQDKEWAGQTGFGRDKTRSGRDRQGVVGRGGVQGLCSTYTPPQQRVIFPASVIRLSPIVRDSMTTCTGILPLRRDGNPVSTVMEIPVLTSVPSPVSNQHNIPTNRYPSPYHCTIFITEPTRYPY</sequence>
<dbReference type="EMBL" id="JAWQEG010002926">
    <property type="protein sequence ID" value="KAK3868917.1"/>
    <property type="molecule type" value="Genomic_DNA"/>
</dbReference>
<gene>
    <name evidence="2" type="ORF">Pcinc_025729</name>
</gene>
<evidence type="ECO:0000313" key="2">
    <source>
        <dbReference type="EMBL" id="KAK3868917.1"/>
    </source>
</evidence>
<organism evidence="2 3">
    <name type="scientific">Petrolisthes cinctipes</name>
    <name type="common">Flat porcelain crab</name>
    <dbReference type="NCBI Taxonomy" id="88211"/>
    <lineage>
        <taxon>Eukaryota</taxon>
        <taxon>Metazoa</taxon>
        <taxon>Ecdysozoa</taxon>
        <taxon>Arthropoda</taxon>
        <taxon>Crustacea</taxon>
        <taxon>Multicrustacea</taxon>
        <taxon>Malacostraca</taxon>
        <taxon>Eumalacostraca</taxon>
        <taxon>Eucarida</taxon>
        <taxon>Decapoda</taxon>
        <taxon>Pleocyemata</taxon>
        <taxon>Anomura</taxon>
        <taxon>Galatheoidea</taxon>
        <taxon>Porcellanidae</taxon>
        <taxon>Petrolisthes</taxon>
    </lineage>
</organism>